<dbReference type="OrthoDB" id="3805339at2"/>
<feature type="compositionally biased region" description="Basic and acidic residues" evidence="1">
    <location>
        <begin position="11"/>
        <end position="20"/>
    </location>
</feature>
<gene>
    <name evidence="2" type="ORF">EV138_0993</name>
</gene>
<sequence>MRTLGCQGLEDSLKQHGDTRWSGHREISHAAADRLFDELAGPDGRIRGITRSAYAEALDKAQAHQDRPLGAGLIRNFANSGLSFPYVGPGPTMHSAYANPEVQRQHFMADPYRRGGDNLRTNVDYIHAEVAAARTASGDDRFAHLGAAAHALQDSYSGAHAWREDSVYDGDPAARVQSLHVFTPAHAVGIDDGRNTHSDAFDEPPAQSGSTRAAVEATYRLLSAFERGLDRPEQAEQLMQATLDPMLQPSPTGVIVNVTPNREWEAERDRRLALEHGAATPIPTDELTRLKAVLADHGPVSRTPPGQAPSAGVPKGRAQARSGQVGPELQ</sequence>
<proteinExistence type="predicted"/>
<evidence type="ECO:0000256" key="1">
    <source>
        <dbReference type="SAM" id="MobiDB-lite"/>
    </source>
</evidence>
<accession>A0A4R7T6F2</accession>
<comment type="caution">
    <text evidence="2">The sequence shown here is derived from an EMBL/GenBank/DDBJ whole genome shotgun (WGS) entry which is preliminary data.</text>
</comment>
<evidence type="ECO:0000313" key="3">
    <source>
        <dbReference type="Proteomes" id="UP000295151"/>
    </source>
</evidence>
<organism evidence="2 3">
    <name type="scientific">Kribbella voronezhensis</name>
    <dbReference type="NCBI Taxonomy" id="2512212"/>
    <lineage>
        <taxon>Bacteria</taxon>
        <taxon>Bacillati</taxon>
        <taxon>Actinomycetota</taxon>
        <taxon>Actinomycetes</taxon>
        <taxon>Propionibacteriales</taxon>
        <taxon>Kribbellaceae</taxon>
        <taxon>Kribbella</taxon>
    </lineage>
</organism>
<protein>
    <submittedName>
        <fullName evidence="2">Uncharacterized protein</fullName>
    </submittedName>
</protein>
<feature type="region of interest" description="Disordered" evidence="1">
    <location>
        <begin position="1"/>
        <end position="20"/>
    </location>
</feature>
<dbReference type="Proteomes" id="UP000295151">
    <property type="component" value="Unassembled WGS sequence"/>
</dbReference>
<reference evidence="2 3" key="1">
    <citation type="submission" date="2019-03" db="EMBL/GenBank/DDBJ databases">
        <title>Genomic Encyclopedia of Type Strains, Phase III (KMG-III): the genomes of soil and plant-associated and newly described type strains.</title>
        <authorList>
            <person name="Whitman W."/>
        </authorList>
    </citation>
    <scope>NUCLEOTIDE SEQUENCE [LARGE SCALE GENOMIC DNA]</scope>
    <source>
        <strain evidence="2 3">VKM Ac-2575</strain>
    </source>
</reference>
<feature type="region of interest" description="Disordered" evidence="1">
    <location>
        <begin position="294"/>
        <end position="330"/>
    </location>
</feature>
<evidence type="ECO:0000313" key="2">
    <source>
        <dbReference type="EMBL" id="TDU87470.1"/>
    </source>
</evidence>
<name>A0A4R7T6F2_9ACTN</name>
<keyword evidence="3" id="KW-1185">Reference proteome</keyword>
<dbReference type="EMBL" id="SOCE01000001">
    <property type="protein sequence ID" value="TDU87470.1"/>
    <property type="molecule type" value="Genomic_DNA"/>
</dbReference>
<dbReference type="RefSeq" id="WP_133977238.1">
    <property type="nucleotide sequence ID" value="NZ_SOCE01000001.1"/>
</dbReference>
<dbReference type="AlphaFoldDB" id="A0A4R7T6F2"/>